<dbReference type="GO" id="GO:0019427">
    <property type="term" value="P:acetyl-CoA biosynthetic process from acetate"/>
    <property type="evidence" value="ECO:0007669"/>
    <property type="project" value="InterPro"/>
</dbReference>
<protein>
    <recommendedName>
        <fullName evidence="5">Acetyl-coenzyme A synthetase</fullName>
        <ecNumber evidence="5">6.2.1.1</ecNumber>
    </recommendedName>
</protein>
<keyword evidence="6" id="KW-0812">Transmembrane</keyword>
<organism evidence="10 11">
    <name type="scientific">Mizuhopecten yessoensis</name>
    <name type="common">Japanese scallop</name>
    <name type="synonym">Patinopecten yessoensis</name>
    <dbReference type="NCBI Taxonomy" id="6573"/>
    <lineage>
        <taxon>Eukaryota</taxon>
        <taxon>Metazoa</taxon>
        <taxon>Spiralia</taxon>
        <taxon>Lophotrochozoa</taxon>
        <taxon>Mollusca</taxon>
        <taxon>Bivalvia</taxon>
        <taxon>Autobranchia</taxon>
        <taxon>Pteriomorphia</taxon>
        <taxon>Pectinida</taxon>
        <taxon>Pectinoidea</taxon>
        <taxon>Pectinidae</taxon>
        <taxon>Mizuhopecten</taxon>
    </lineage>
</organism>
<dbReference type="EC" id="6.2.1.1" evidence="5"/>
<keyword evidence="3 5" id="KW-0547">Nucleotide-binding</keyword>
<feature type="transmembrane region" description="Helical" evidence="6">
    <location>
        <begin position="145"/>
        <end position="167"/>
    </location>
</feature>
<name>A0A210PEM7_MIZYE</name>
<evidence type="ECO:0000313" key="11">
    <source>
        <dbReference type="Proteomes" id="UP000242188"/>
    </source>
</evidence>
<dbReference type="PANTHER" id="PTHR24095">
    <property type="entry name" value="ACETYL-COENZYME A SYNTHETASE"/>
    <property type="match status" value="1"/>
</dbReference>
<keyword evidence="2 5" id="KW-0436">Ligase</keyword>
<dbReference type="SUPFAM" id="SSF56801">
    <property type="entry name" value="Acetyl-CoA synthetase-like"/>
    <property type="match status" value="1"/>
</dbReference>
<dbReference type="Pfam" id="PF00501">
    <property type="entry name" value="AMP-binding"/>
    <property type="match status" value="1"/>
</dbReference>
<dbReference type="InterPro" id="IPR000873">
    <property type="entry name" value="AMP-dep_synth/lig_dom"/>
</dbReference>
<comment type="catalytic activity">
    <reaction evidence="5">
        <text>acetate + ATP + CoA = acetyl-CoA + AMP + diphosphate</text>
        <dbReference type="Rhea" id="RHEA:23176"/>
        <dbReference type="ChEBI" id="CHEBI:30089"/>
        <dbReference type="ChEBI" id="CHEBI:30616"/>
        <dbReference type="ChEBI" id="CHEBI:33019"/>
        <dbReference type="ChEBI" id="CHEBI:57287"/>
        <dbReference type="ChEBI" id="CHEBI:57288"/>
        <dbReference type="ChEBI" id="CHEBI:456215"/>
        <dbReference type="EC" id="6.2.1.1"/>
    </reaction>
</comment>
<keyword evidence="11" id="KW-1185">Reference proteome</keyword>
<dbReference type="Gene3D" id="3.40.50.12780">
    <property type="entry name" value="N-terminal domain of ligase-like"/>
    <property type="match status" value="1"/>
</dbReference>
<comment type="similarity">
    <text evidence="1 5">Belongs to the ATP-dependent AMP-binding enzyme family.</text>
</comment>
<evidence type="ECO:0000259" key="8">
    <source>
        <dbReference type="Pfam" id="PF13193"/>
    </source>
</evidence>
<dbReference type="InterPro" id="IPR011904">
    <property type="entry name" value="Ac_CoA_lig"/>
</dbReference>
<dbReference type="InterPro" id="IPR025110">
    <property type="entry name" value="AMP-bd_C"/>
</dbReference>
<gene>
    <name evidence="10" type="ORF">KP79_PYT08688</name>
</gene>
<dbReference type="NCBIfam" id="NF001208">
    <property type="entry name" value="PRK00174.1"/>
    <property type="match status" value="1"/>
</dbReference>
<dbReference type="Proteomes" id="UP000242188">
    <property type="component" value="Unassembled WGS sequence"/>
</dbReference>
<dbReference type="OrthoDB" id="1706066at2759"/>
<evidence type="ECO:0000256" key="4">
    <source>
        <dbReference type="ARBA" id="ARBA00022840"/>
    </source>
</evidence>
<evidence type="ECO:0000259" key="9">
    <source>
        <dbReference type="Pfam" id="PF16177"/>
    </source>
</evidence>
<dbReference type="FunFam" id="3.40.50.12780:FF:000001">
    <property type="entry name" value="Acetyl-coenzyme A synthetase"/>
    <property type="match status" value="1"/>
</dbReference>
<sequence length="683" mass="77606">MATENNADVQLFQPLEHLRQESHVQSMEQYREMYKRSIEEPEDFWKEIAQQFYWKSQPTGMFLDYNFDCREGPIYIKWMEGAQTNICYNAVDRHVKDGRGNKIAFYWEGNDPDDHGKITFQELQDKVCKFANVLKKLGLKKGDRVAIYMPMILELSVSMLACARIGIIHSIVFAGFSSESLAERILDAHCCAVLTTDGVWRGTKLMNLKQIVDDALVICGKSNHHVKKCVVVKHLTTTEEIEDCGDTEEPPAKRPSRKLKIHWNNERDVWWHEEMAKVSSECEPEWMDAEDPLFMLYTSGSTGKPKGVLHTVGGYMLYAATTFKYDFDYQDNDIYWCTADVGWITGHTYVCYGPLANGATSVIFEGTPFYPDPGRFWAIVEKYKVTKFYTAPTAIRALMKFGDEFVTKYDRSSLKVLATVGEPINPEAWLWYYNVIGEKRCAIVDTFWQTETGGHTLTPLPGATPLKPGSATFPFFGIVPAILDENGQEITESGKEGYLVFKQPWPGIMRTVYGNHERFETVYFKKFPGYYCTGDGAKFDDDGYFWVTGRIDDMVNVSGHLLSTAEIESALIEHAHVSESAVVSHPHDIKGECTYCFVTLKEGCEFSEKLVVELKKKVREKIGPFASPDFVQNAPGLPKTRSGKIMRRILRKIAVGDRNVGDITTMADESVIEKLFQLRPDTA</sequence>
<dbReference type="CDD" id="cd05966">
    <property type="entry name" value="ACS"/>
    <property type="match status" value="1"/>
</dbReference>
<dbReference type="EMBL" id="NEDP02076747">
    <property type="protein sequence ID" value="OWF34906.1"/>
    <property type="molecule type" value="Genomic_DNA"/>
</dbReference>
<dbReference type="InterPro" id="IPR020845">
    <property type="entry name" value="AMP-binding_CS"/>
</dbReference>
<evidence type="ECO:0000256" key="1">
    <source>
        <dbReference type="ARBA" id="ARBA00006432"/>
    </source>
</evidence>
<dbReference type="InterPro" id="IPR045851">
    <property type="entry name" value="AMP-bd_C_sf"/>
</dbReference>
<feature type="domain" description="Acetyl-coenzyme A synthetase N-terminal" evidence="9">
    <location>
        <begin position="30"/>
        <end position="90"/>
    </location>
</feature>
<keyword evidence="4 5" id="KW-0067">ATP-binding</keyword>
<keyword evidence="6" id="KW-0472">Membrane</keyword>
<feature type="domain" description="AMP-binding enzyme C-terminal" evidence="8">
    <location>
        <begin position="566"/>
        <end position="644"/>
    </location>
</feature>
<dbReference type="Pfam" id="PF13193">
    <property type="entry name" value="AMP-binding_C"/>
    <property type="match status" value="1"/>
</dbReference>
<accession>A0A210PEM7</accession>
<dbReference type="InterPro" id="IPR042099">
    <property type="entry name" value="ANL_N_sf"/>
</dbReference>
<dbReference type="STRING" id="6573.A0A210PEM7"/>
<evidence type="ECO:0000259" key="7">
    <source>
        <dbReference type="Pfam" id="PF00501"/>
    </source>
</evidence>
<evidence type="ECO:0000313" key="10">
    <source>
        <dbReference type="EMBL" id="OWF34906.1"/>
    </source>
</evidence>
<comment type="caution">
    <text evidence="10">The sequence shown here is derived from an EMBL/GenBank/DDBJ whole genome shotgun (WGS) entry which is preliminary data.</text>
</comment>
<dbReference type="FunFam" id="3.30.300.30:FF:000004">
    <property type="entry name" value="Acetyl-coenzyme A synthetase"/>
    <property type="match status" value="1"/>
</dbReference>
<dbReference type="GO" id="GO:0016208">
    <property type="term" value="F:AMP binding"/>
    <property type="evidence" value="ECO:0007669"/>
    <property type="project" value="InterPro"/>
</dbReference>
<reference evidence="10 11" key="1">
    <citation type="journal article" date="2017" name="Nat. Ecol. Evol.">
        <title>Scallop genome provides insights into evolution of bilaterian karyotype and development.</title>
        <authorList>
            <person name="Wang S."/>
            <person name="Zhang J."/>
            <person name="Jiao W."/>
            <person name="Li J."/>
            <person name="Xun X."/>
            <person name="Sun Y."/>
            <person name="Guo X."/>
            <person name="Huan P."/>
            <person name="Dong B."/>
            <person name="Zhang L."/>
            <person name="Hu X."/>
            <person name="Sun X."/>
            <person name="Wang J."/>
            <person name="Zhao C."/>
            <person name="Wang Y."/>
            <person name="Wang D."/>
            <person name="Huang X."/>
            <person name="Wang R."/>
            <person name="Lv J."/>
            <person name="Li Y."/>
            <person name="Zhang Z."/>
            <person name="Liu B."/>
            <person name="Lu W."/>
            <person name="Hui Y."/>
            <person name="Liang J."/>
            <person name="Zhou Z."/>
            <person name="Hou R."/>
            <person name="Li X."/>
            <person name="Liu Y."/>
            <person name="Li H."/>
            <person name="Ning X."/>
            <person name="Lin Y."/>
            <person name="Zhao L."/>
            <person name="Xing Q."/>
            <person name="Dou J."/>
            <person name="Li Y."/>
            <person name="Mao J."/>
            <person name="Guo H."/>
            <person name="Dou H."/>
            <person name="Li T."/>
            <person name="Mu C."/>
            <person name="Jiang W."/>
            <person name="Fu Q."/>
            <person name="Fu X."/>
            <person name="Miao Y."/>
            <person name="Liu J."/>
            <person name="Yu Q."/>
            <person name="Li R."/>
            <person name="Liao H."/>
            <person name="Li X."/>
            <person name="Kong Y."/>
            <person name="Jiang Z."/>
            <person name="Chourrout D."/>
            <person name="Li R."/>
            <person name="Bao Z."/>
        </authorList>
    </citation>
    <scope>NUCLEOTIDE SEQUENCE [LARGE SCALE GENOMIC DNA]</scope>
    <source>
        <strain evidence="10 11">PY_sf001</strain>
    </source>
</reference>
<evidence type="ECO:0000256" key="5">
    <source>
        <dbReference type="RuleBase" id="RU361147"/>
    </source>
</evidence>
<dbReference type="Gene3D" id="3.30.300.30">
    <property type="match status" value="1"/>
</dbReference>
<dbReference type="NCBIfam" id="TIGR02188">
    <property type="entry name" value="Ac_CoA_lig_AcsA"/>
    <property type="match status" value="1"/>
</dbReference>
<dbReference type="PROSITE" id="PS00455">
    <property type="entry name" value="AMP_BINDING"/>
    <property type="match status" value="1"/>
</dbReference>
<dbReference type="PANTHER" id="PTHR24095:SF244">
    <property type="entry name" value="ACETYL-COENZYME A SYNTHETASE"/>
    <property type="match status" value="1"/>
</dbReference>
<dbReference type="GO" id="GO:0005524">
    <property type="term" value="F:ATP binding"/>
    <property type="evidence" value="ECO:0007669"/>
    <property type="project" value="UniProtKB-UniRule"/>
</dbReference>
<feature type="domain" description="AMP-dependent synthetase/ligase" evidence="7">
    <location>
        <begin position="97"/>
        <end position="511"/>
    </location>
</feature>
<dbReference type="GO" id="GO:0003987">
    <property type="term" value="F:acetate-CoA ligase activity"/>
    <property type="evidence" value="ECO:0007669"/>
    <property type="project" value="UniProtKB-UniRule"/>
</dbReference>
<evidence type="ECO:0000256" key="3">
    <source>
        <dbReference type="ARBA" id="ARBA00022741"/>
    </source>
</evidence>
<dbReference type="Pfam" id="PF16177">
    <property type="entry name" value="ACAS_N"/>
    <property type="match status" value="1"/>
</dbReference>
<evidence type="ECO:0000256" key="2">
    <source>
        <dbReference type="ARBA" id="ARBA00022598"/>
    </source>
</evidence>
<evidence type="ECO:0000256" key="6">
    <source>
        <dbReference type="SAM" id="Phobius"/>
    </source>
</evidence>
<proteinExistence type="inferred from homology"/>
<dbReference type="InterPro" id="IPR032387">
    <property type="entry name" value="ACAS_N"/>
</dbReference>
<dbReference type="AlphaFoldDB" id="A0A210PEM7"/>
<keyword evidence="6" id="KW-1133">Transmembrane helix</keyword>